<dbReference type="RefSeq" id="XP_031579043.1">
    <property type="nucleotide sequence ID" value="XM_031722219.1"/>
</dbReference>
<keyword evidence="2" id="KW-1185">Reference proteome</keyword>
<organism evidence="1 2">
    <name type="scientific">Blastomyces gilchristii (strain SLH14081)</name>
    <name type="common">Blastomyces dermatitidis</name>
    <dbReference type="NCBI Taxonomy" id="559298"/>
    <lineage>
        <taxon>Eukaryota</taxon>
        <taxon>Fungi</taxon>
        <taxon>Dikarya</taxon>
        <taxon>Ascomycota</taxon>
        <taxon>Pezizomycotina</taxon>
        <taxon>Eurotiomycetes</taxon>
        <taxon>Eurotiomycetidae</taxon>
        <taxon>Onygenales</taxon>
        <taxon>Ajellomycetaceae</taxon>
        <taxon>Blastomyces</taxon>
    </lineage>
</organism>
<dbReference type="EMBL" id="GG657458">
    <property type="protein sequence ID" value="OAT09858.1"/>
    <property type="molecule type" value="Genomic_DNA"/>
</dbReference>
<reference evidence="2" key="2">
    <citation type="journal article" date="2015" name="PLoS Genet.">
        <title>The dynamic genome and transcriptome of the human fungal pathogen Blastomyces and close relative Emmonsia.</title>
        <authorList>
            <person name="Munoz J.F."/>
            <person name="Gauthier G.M."/>
            <person name="Desjardins C.A."/>
            <person name="Gallo J.E."/>
            <person name="Holder J."/>
            <person name="Sullivan T.D."/>
            <person name="Marty A.J."/>
            <person name="Carmen J.C."/>
            <person name="Chen Z."/>
            <person name="Ding L."/>
            <person name="Gujja S."/>
            <person name="Magrini V."/>
            <person name="Misas E."/>
            <person name="Mitreva M."/>
            <person name="Priest M."/>
            <person name="Saif S."/>
            <person name="Whiston E.A."/>
            <person name="Young S."/>
            <person name="Zeng Q."/>
            <person name="Goldman W.E."/>
            <person name="Mardis E.R."/>
            <person name="Taylor J.W."/>
            <person name="McEwen J.G."/>
            <person name="Clay O.K."/>
            <person name="Klein B.S."/>
            <person name="Cuomo C.A."/>
        </authorList>
    </citation>
    <scope>NUCLEOTIDE SEQUENCE [LARGE SCALE GENOMIC DNA]</scope>
    <source>
        <strain evidence="2">SLH14081</strain>
    </source>
</reference>
<protein>
    <submittedName>
        <fullName evidence="1">Uncharacterized protein</fullName>
    </submittedName>
</protein>
<dbReference type="VEuPathDB" id="FungiDB:BDBG_05558"/>
<dbReference type="EMBL" id="GG657458">
    <property type="protein sequence ID" value="OAT09859.1"/>
    <property type="molecule type" value="Genomic_DNA"/>
</dbReference>
<dbReference type="Proteomes" id="UP000002038">
    <property type="component" value="Unassembled WGS sequence"/>
</dbReference>
<gene>
    <name evidence="1" type="ORF">BDBG_05558</name>
</gene>
<proteinExistence type="predicted"/>
<evidence type="ECO:0000313" key="2">
    <source>
        <dbReference type="Proteomes" id="UP000002038"/>
    </source>
</evidence>
<dbReference type="AlphaFoldDB" id="A0A179URJ4"/>
<evidence type="ECO:0000313" key="1">
    <source>
        <dbReference type="EMBL" id="OAT09859.1"/>
    </source>
</evidence>
<sequence>MSAIISPNLCSPSEPIQNIHGYPSPSPSLVSVEYPCSKAESPAMTSRHQRPRRKLSWWRRKWSVWKSKESPLELRGSIVRLRHRNKRPYLALLRLFLPASLTSWSYPIPEPLPPLILAENPSLCWTRRCEGDLKNLQAIPLWCSHDTPLRSLYRMYEAAMAGDSMNVVIGYEVEYFWYRSERSWKLERIPDPKDPDPIRYAILACLVESMPEAFNFKLSKGLRRDGNNVPPGPWDGVNDPYAPYIPEHGPEWTKHVPPVDKDYLRDVMPERMLDSRGMLILHEEADSEVFAKRNIVASEERFWRI</sequence>
<accession>A0A179URJ4</accession>
<name>A0A179URJ4_BLAGS</name>
<dbReference type="KEGG" id="bgh:BDBG_05558"/>
<dbReference type="GeneID" id="42528150"/>
<dbReference type="OrthoDB" id="5422293at2759"/>
<reference evidence="1" key="1">
    <citation type="submission" date="2009-02" db="EMBL/GenBank/DDBJ databases">
        <title>The Genome Sequence of Blastomyces dermatitidis strain SLH14081.</title>
        <authorList>
            <consortium name="The Broad Institute Genome Sequencing Platform"/>
            <consortium name="Broad Institute Microbial Sequencing Center."/>
            <person name="Champion M."/>
            <person name="Cuomo C."/>
            <person name="Ma L.-J."/>
            <person name="Henn M.R."/>
            <person name="Klein B."/>
            <person name="Goldman B."/>
            <person name="Young S."/>
            <person name="Kodira C.D."/>
            <person name="Zeng Q."/>
            <person name="Koehrsen M."/>
            <person name="Alvarado L."/>
            <person name="Berlin A.M."/>
            <person name="Heiman D.I."/>
            <person name="Hepburn T.A."/>
            <person name="Saif S."/>
            <person name="Shea T.D."/>
            <person name="Shenoy N."/>
            <person name="Sykes S."/>
            <person name="Galagan J."/>
            <person name="Nusbaum C."/>
            <person name="Birren B."/>
        </authorList>
    </citation>
    <scope>NUCLEOTIDE SEQUENCE</scope>
    <source>
        <strain evidence="1">SLH14081</strain>
    </source>
</reference>
<dbReference type="RefSeq" id="XP_031579044.1">
    <property type="nucleotide sequence ID" value="XM_031722220.1"/>
</dbReference>